<dbReference type="EMBL" id="FNOU01000014">
    <property type="protein sequence ID" value="SDY03396.1"/>
    <property type="molecule type" value="Genomic_DNA"/>
</dbReference>
<evidence type="ECO:0000313" key="2">
    <source>
        <dbReference type="Proteomes" id="UP000199652"/>
    </source>
</evidence>
<dbReference type="InterPro" id="IPR029069">
    <property type="entry name" value="HotDog_dom_sf"/>
</dbReference>
<keyword evidence="1" id="KW-0456">Lyase</keyword>
<evidence type="ECO:0000313" key="1">
    <source>
        <dbReference type="EMBL" id="SDY03396.1"/>
    </source>
</evidence>
<dbReference type="AlphaFoldDB" id="A0A1H3GJA6"/>
<dbReference type="Gene3D" id="3.10.129.10">
    <property type="entry name" value="Hotdog Thioesterase"/>
    <property type="match status" value="1"/>
</dbReference>
<dbReference type="Proteomes" id="UP000199652">
    <property type="component" value="Unassembled WGS sequence"/>
</dbReference>
<reference evidence="2" key="1">
    <citation type="submission" date="2016-10" db="EMBL/GenBank/DDBJ databases">
        <authorList>
            <person name="Varghese N."/>
            <person name="Submissions S."/>
        </authorList>
    </citation>
    <scope>NUCLEOTIDE SEQUENCE [LARGE SCALE GENOMIC DNA]</scope>
    <source>
        <strain evidence="2">VPI 5359</strain>
    </source>
</reference>
<proteinExistence type="predicted"/>
<accession>A0A1H3GJA6</accession>
<sequence length="151" mass="16780">MSVRTKAFLSYNMTTADAGNPEGIVPFGRQFDFIGDVETELMILNDGDESLCLGYSDVELYEDVYVGDMMDFTAEMLKVGGTSRTCRIACYKVATPASRMGKTDAAPGEMHYFDEPKLVTEGTVVLVVKKDLQRGHQPSGDVKDPWREIDY</sequence>
<dbReference type="SUPFAM" id="SSF54637">
    <property type="entry name" value="Thioesterase/thiol ester dehydrase-isomerase"/>
    <property type="match status" value="1"/>
</dbReference>
<dbReference type="STRING" id="1528.SAMN04488579_11416"/>
<dbReference type="RefSeq" id="WP_176770883.1">
    <property type="nucleotide sequence ID" value="NZ_FNOU01000014.1"/>
</dbReference>
<protein>
    <submittedName>
        <fullName evidence="1">3-aminobutyryl-CoA ammonia-lyase</fullName>
    </submittedName>
</protein>
<dbReference type="GO" id="GO:0016829">
    <property type="term" value="F:lyase activity"/>
    <property type="evidence" value="ECO:0007669"/>
    <property type="project" value="UniProtKB-KW"/>
</dbReference>
<organism evidence="1 2">
    <name type="scientific">Eubacterium barkeri</name>
    <name type="common">Clostridium barkeri</name>
    <dbReference type="NCBI Taxonomy" id="1528"/>
    <lineage>
        <taxon>Bacteria</taxon>
        <taxon>Bacillati</taxon>
        <taxon>Bacillota</taxon>
        <taxon>Clostridia</taxon>
        <taxon>Eubacteriales</taxon>
        <taxon>Eubacteriaceae</taxon>
        <taxon>Eubacterium</taxon>
    </lineage>
</organism>
<keyword evidence="2" id="KW-1185">Reference proteome</keyword>
<gene>
    <name evidence="1" type="ORF">SAMN04488579_11416</name>
</gene>
<name>A0A1H3GJA6_EUBBA</name>